<keyword evidence="1" id="KW-1133">Transmembrane helix</keyword>
<sequence length="171" mass="19791">MTGRRRLQFGMIAILGFILVVSVIVRVWAPRLEFERMISSRSSNTIREIVVKGQGRQVRCRSKHLVEYIGSGIMRSARGGRAYREDYDAGLPPRRYVPYTMRVRTSCGYYSFSCWISAKDCCMFIPFEDPIGEDGTPNRRFEFAEPIPGEAREMLQFLLSDLDMDNRLMEL</sequence>
<keyword evidence="3" id="KW-1185">Reference proteome</keyword>
<dbReference type="EMBL" id="JABRWO010000024">
    <property type="protein sequence ID" value="MBA2117994.1"/>
    <property type="molecule type" value="Genomic_DNA"/>
</dbReference>
<evidence type="ECO:0000313" key="2">
    <source>
        <dbReference type="EMBL" id="MBA2117994.1"/>
    </source>
</evidence>
<proteinExistence type="predicted"/>
<protein>
    <submittedName>
        <fullName evidence="2">Uncharacterized protein</fullName>
    </submittedName>
</protein>
<evidence type="ECO:0000256" key="1">
    <source>
        <dbReference type="SAM" id="Phobius"/>
    </source>
</evidence>
<evidence type="ECO:0000313" key="3">
    <source>
        <dbReference type="Proteomes" id="UP000551616"/>
    </source>
</evidence>
<keyword evidence="1" id="KW-0472">Membrane</keyword>
<dbReference type="Proteomes" id="UP000551616">
    <property type="component" value="Unassembled WGS sequence"/>
</dbReference>
<name>A0A7V8VAJ0_9BACT</name>
<comment type="caution">
    <text evidence="2">The sequence shown here is derived from an EMBL/GenBank/DDBJ whole genome shotgun (WGS) entry which is preliminary data.</text>
</comment>
<gene>
    <name evidence="2" type="ORF">HOV93_52020</name>
</gene>
<accession>A0A7V8VAJ0</accession>
<feature type="transmembrane region" description="Helical" evidence="1">
    <location>
        <begin position="7"/>
        <end position="29"/>
    </location>
</feature>
<dbReference type="AlphaFoldDB" id="A0A7V8VAJ0"/>
<reference evidence="2 3" key="1">
    <citation type="submission" date="2020-05" db="EMBL/GenBank/DDBJ databases">
        <title>Bremerella alba sp. nov., a novel planctomycete isolated from the surface of the macroalga Fucus spiralis.</title>
        <authorList>
            <person name="Godinho O."/>
            <person name="Botelho R."/>
            <person name="Albuquerque L."/>
            <person name="Wiegand S."/>
            <person name="Da Costa M.S."/>
            <person name="Lobo-Da-Cunha A."/>
            <person name="Jogler C."/>
            <person name="Lage O.M."/>
        </authorList>
    </citation>
    <scope>NUCLEOTIDE SEQUENCE [LARGE SCALE GENOMIC DNA]</scope>
    <source>
        <strain evidence="2 3">FF15</strain>
    </source>
</reference>
<organism evidence="2 3">
    <name type="scientific">Bremerella alba</name>
    <dbReference type="NCBI Taxonomy" id="980252"/>
    <lineage>
        <taxon>Bacteria</taxon>
        <taxon>Pseudomonadati</taxon>
        <taxon>Planctomycetota</taxon>
        <taxon>Planctomycetia</taxon>
        <taxon>Pirellulales</taxon>
        <taxon>Pirellulaceae</taxon>
        <taxon>Bremerella</taxon>
    </lineage>
</organism>
<keyword evidence="1" id="KW-0812">Transmembrane</keyword>